<evidence type="ECO:0000313" key="1">
    <source>
        <dbReference type="EMBL" id="EDQ48094.1"/>
    </source>
</evidence>
<dbReference type="EMBL" id="DS546914">
    <property type="protein sequence ID" value="EDQ48094.1"/>
    <property type="molecule type" value="Genomic_DNA"/>
</dbReference>
<feature type="non-terminal residue" evidence="1">
    <location>
        <position position="158"/>
    </location>
</feature>
<gene>
    <name evidence="1" type="ORF">PHYPADRAFT_104310</name>
</gene>
<organism>
    <name type="scientific">Physcomitrium patens</name>
    <name type="common">Spreading-leaved earth moss</name>
    <name type="synonym">Physcomitrella patens</name>
    <dbReference type="NCBI Taxonomy" id="3218"/>
    <lineage>
        <taxon>Eukaryota</taxon>
        <taxon>Viridiplantae</taxon>
        <taxon>Streptophyta</taxon>
        <taxon>Embryophyta</taxon>
        <taxon>Bryophyta</taxon>
        <taxon>Bryophytina</taxon>
        <taxon>Bryopsida</taxon>
        <taxon>Funariidae</taxon>
        <taxon>Funariales</taxon>
        <taxon>Funariaceae</taxon>
        <taxon>Physcomitrium</taxon>
    </lineage>
</organism>
<dbReference type="AlphaFoldDB" id="A9U8A9"/>
<protein>
    <submittedName>
        <fullName evidence="1">Predicted protein</fullName>
    </submittedName>
</protein>
<reference evidence="1" key="1">
    <citation type="journal article" date="2008" name="Science">
        <title>The Physcomitrella genome reveals evolutionary insights into the conquest of land by plants.</title>
        <authorList>
            <person name="Rensing S."/>
            <person name="Lang D."/>
            <person name="Zimmer A."/>
            <person name="Terry A."/>
            <person name="Salamov A."/>
            <person name="Shapiro H."/>
            <person name="Nishiyama T."/>
            <person name="Perroud P.-F."/>
            <person name="Lindquist E."/>
            <person name="Kamisugi Y."/>
            <person name="Tanahashi T."/>
            <person name="Sakakibara K."/>
            <person name="Fujita T."/>
            <person name="Oishi K."/>
            <person name="Shin-I T."/>
            <person name="Kuroki Y."/>
            <person name="Toyoda A."/>
            <person name="Suzuki Y."/>
            <person name="Hashimoto A."/>
            <person name="Yamaguchi K."/>
            <person name="Sugano A."/>
            <person name="Kohara Y."/>
            <person name="Fujiyama A."/>
            <person name="Anterola A."/>
            <person name="Aoki S."/>
            <person name="Ashton N."/>
            <person name="Barbazuk W.B."/>
            <person name="Barker E."/>
            <person name="Bennetzen J."/>
            <person name="Bezanilla M."/>
            <person name="Blankenship R."/>
            <person name="Cho S.H."/>
            <person name="Dutcher S."/>
            <person name="Estelle M."/>
            <person name="Fawcett J.A."/>
            <person name="Gundlach H."/>
            <person name="Hanada K."/>
            <person name="Heyl A."/>
            <person name="Hicks K.A."/>
            <person name="Hugh J."/>
            <person name="Lohr M."/>
            <person name="Mayer K."/>
            <person name="Melkozernov A."/>
            <person name="Murata T."/>
            <person name="Nelson D."/>
            <person name="Pils B."/>
            <person name="Prigge M."/>
            <person name="Reiss B."/>
            <person name="Renner T."/>
            <person name="Rombauts S."/>
            <person name="Rushton P."/>
            <person name="Sanderfoot A."/>
            <person name="Schween G."/>
            <person name="Shiu S.-H."/>
            <person name="Stueber K."/>
            <person name="Theodoulou F.L."/>
            <person name="Tu H."/>
            <person name="Van de Peer Y."/>
            <person name="Verrier P.J."/>
            <person name="Waters E."/>
            <person name="Wood A."/>
            <person name="Yang L."/>
            <person name="Cove D."/>
            <person name="Cuming A."/>
            <person name="Hasebe M."/>
            <person name="Lucas S."/>
            <person name="Mishler D.B."/>
            <person name="Reski R."/>
            <person name="Grigoriev I."/>
            <person name="Quatrano R.S."/>
            <person name="Boore J.L."/>
        </authorList>
    </citation>
    <scope>NUCLEOTIDE SEQUENCE [LARGE SCALE GENOMIC DNA]</scope>
</reference>
<accession>A9U8A9</accession>
<proteinExistence type="predicted"/>
<sequence>MAQQAQAQRVRQLGRRVGAGLAQQKAAAQHAAKRRVTRQVHHLPVHGVPAGVQLHMLAEADARIHNGRGAFFGKGQLQLRRVEQLARIVELEPGRHGRNVGQGLHGLDGCADVALALLPLRIPAAVRDMVVRMPPLDVLRGLEELEPPVQHAAAAAMQ</sequence>
<name>A9U8A9_PHYPA</name>